<accession>A0ABT4SR77</accession>
<feature type="compositionally biased region" description="Basic residues" evidence="1">
    <location>
        <begin position="1"/>
        <end position="14"/>
    </location>
</feature>
<feature type="compositionally biased region" description="Basic residues" evidence="1">
    <location>
        <begin position="434"/>
        <end position="449"/>
    </location>
</feature>
<feature type="region of interest" description="Disordered" evidence="1">
    <location>
        <begin position="1"/>
        <end position="29"/>
    </location>
</feature>
<comment type="caution">
    <text evidence="2">The sequence shown here is derived from an EMBL/GenBank/DDBJ whole genome shotgun (WGS) entry which is preliminary data.</text>
</comment>
<evidence type="ECO:0008006" key="4">
    <source>
        <dbReference type="Google" id="ProtNLM"/>
    </source>
</evidence>
<evidence type="ECO:0000313" key="2">
    <source>
        <dbReference type="EMBL" id="MDA0639498.1"/>
    </source>
</evidence>
<proteinExistence type="predicted"/>
<feature type="compositionally biased region" description="Polar residues" evidence="1">
    <location>
        <begin position="262"/>
        <end position="271"/>
    </location>
</feature>
<evidence type="ECO:0000256" key="1">
    <source>
        <dbReference type="SAM" id="MobiDB-lite"/>
    </source>
</evidence>
<dbReference type="Proteomes" id="UP001212498">
    <property type="component" value="Unassembled WGS sequence"/>
</dbReference>
<gene>
    <name evidence="2" type="ORF">OUY24_02565</name>
</gene>
<reference evidence="2 3" key="1">
    <citation type="submission" date="2022-11" db="EMBL/GenBank/DDBJ databases">
        <title>Nonomuraea corallina sp. nov., a new species of the genus Nonomuraea isolated from sea side sediment in Thai sea.</title>
        <authorList>
            <person name="Ngamcharungchit C."/>
            <person name="Matsumoto A."/>
            <person name="Suriyachadkun C."/>
            <person name="Panbangred W."/>
            <person name="Inahashi Y."/>
            <person name="Intra B."/>
        </authorList>
    </citation>
    <scope>NUCLEOTIDE SEQUENCE [LARGE SCALE GENOMIC DNA]</scope>
    <source>
        <strain evidence="2 3">DSM 43553</strain>
    </source>
</reference>
<name>A0ABT4SR77_9ACTN</name>
<keyword evidence="3" id="KW-1185">Reference proteome</keyword>
<organism evidence="2 3">
    <name type="scientific">Nonomuraea ferruginea</name>
    <dbReference type="NCBI Taxonomy" id="46174"/>
    <lineage>
        <taxon>Bacteria</taxon>
        <taxon>Bacillati</taxon>
        <taxon>Actinomycetota</taxon>
        <taxon>Actinomycetes</taxon>
        <taxon>Streptosporangiales</taxon>
        <taxon>Streptosporangiaceae</taxon>
        <taxon>Nonomuraea</taxon>
    </lineage>
</organism>
<evidence type="ECO:0000313" key="3">
    <source>
        <dbReference type="Proteomes" id="UP001212498"/>
    </source>
</evidence>
<dbReference type="Gene3D" id="2.180.10.10">
    <property type="entry name" value="RHS repeat-associated core"/>
    <property type="match status" value="1"/>
</dbReference>
<dbReference type="EMBL" id="JAPNUD010000004">
    <property type="protein sequence ID" value="MDA0639498.1"/>
    <property type="molecule type" value="Genomic_DNA"/>
</dbReference>
<feature type="region of interest" description="Disordered" evidence="1">
    <location>
        <begin position="373"/>
        <end position="449"/>
    </location>
</feature>
<feature type="compositionally biased region" description="Basic and acidic residues" evidence="1">
    <location>
        <begin position="373"/>
        <end position="390"/>
    </location>
</feature>
<protein>
    <recommendedName>
        <fullName evidence="4">YD repeat-containing protein</fullName>
    </recommendedName>
</protein>
<feature type="compositionally biased region" description="Basic and acidic residues" evidence="1">
    <location>
        <begin position="15"/>
        <end position="29"/>
    </location>
</feature>
<feature type="region of interest" description="Disordered" evidence="1">
    <location>
        <begin position="256"/>
        <end position="279"/>
    </location>
</feature>
<sequence>MAADPHRHRPRHRDRPADRGRRYTDGHPYTERIDAYDHQGRAVRYTVVIPETEGALAGSYTFTTAYNPDGTVRTQGFPAAGGLPAESVTTTYDELARATRLTGSLGTYVGATVYSATGDPLQYELTTGGKKVWQTFTYEYGSGRLATARAEREGMTGADRNATYTYDQAGSFTLISDVSRSGTDTQCFDYDHLQRLIQAWSQATPGCSAVPTVSAVGGPAPYWHSYSYDATGNRTREVRHGIGGETDTVRSYANAPAGQGHQLRSVSQTGGASPRTETFDYDAAGGVTLGVDGQVGTAMRGDGSTGHAETSASVVDTSRTYAVGAWVRLAHTDGFATVVNQDGDVVSGFYLQYVKDENRWSFSLTDADAVQGRRLERHRPDGHRPREAQRRRSGLLPRGDRRCTGLRPPGQCGGGRRPVHPSPRALRPLDAQHRRAGRHRPRPPPHHGG</sequence>